<evidence type="ECO:0000256" key="1">
    <source>
        <dbReference type="SAM" id="MobiDB-lite"/>
    </source>
</evidence>
<keyword evidence="3" id="KW-1185">Reference proteome</keyword>
<keyword evidence="2" id="KW-0238">DNA-binding</keyword>
<gene>
    <name evidence="2" type="ORF">BCAM1053a</name>
</gene>
<proteinExistence type="predicted"/>
<feature type="region of interest" description="Disordered" evidence="1">
    <location>
        <begin position="74"/>
        <end position="97"/>
    </location>
</feature>
<accession>B4EFR0</accession>
<evidence type="ECO:0000313" key="2">
    <source>
        <dbReference type="EMBL" id="CAR54909.1"/>
    </source>
</evidence>
<dbReference type="RefSeq" id="WP_012493231.1">
    <property type="nucleotide sequence ID" value="NC_011001.1"/>
</dbReference>
<dbReference type="HOGENOM" id="CLU_1892215_0_0_4"/>
<dbReference type="Proteomes" id="UP000001035">
    <property type="component" value="Chromosome 2"/>
</dbReference>
<dbReference type="eggNOG" id="COG2932">
    <property type="taxonomic scope" value="Bacteria"/>
</dbReference>
<protein>
    <submittedName>
        <fullName evidence="2">Phage DNA-binding protein</fullName>
    </submittedName>
</protein>
<sequence length="134" mass="14664">MDKFEQRWRALVRLKDQLGRGGAAHIAREIGKEPNYISRALYPPGKDGRKRIGEDTAELLDAKFPGWMSEQGWGGSNATLGDSVPANSRIEPPKGWGMLRDDQRAAIEQLIETMLAGKVALANTKPPPDGLIGD</sequence>
<name>B4EFR0_BURCJ</name>
<dbReference type="EMBL" id="AM747721">
    <property type="protein sequence ID" value="CAR54909.1"/>
    <property type="molecule type" value="Genomic_DNA"/>
</dbReference>
<organism evidence="2 3">
    <name type="scientific">Burkholderia cenocepacia (strain ATCC BAA-245 / DSM 16553 / LMG 16656 / NCTC 13227 / J2315 / CF5610)</name>
    <name type="common">Burkholderia cepacia (strain J2315)</name>
    <dbReference type="NCBI Taxonomy" id="216591"/>
    <lineage>
        <taxon>Bacteria</taxon>
        <taxon>Pseudomonadati</taxon>
        <taxon>Pseudomonadota</taxon>
        <taxon>Betaproteobacteria</taxon>
        <taxon>Burkholderiales</taxon>
        <taxon>Burkholderiaceae</taxon>
        <taxon>Burkholderia</taxon>
        <taxon>Burkholderia cepacia complex</taxon>
    </lineage>
</organism>
<dbReference type="KEGG" id="bcj:BCAM1053a"/>
<evidence type="ECO:0000313" key="3">
    <source>
        <dbReference type="Proteomes" id="UP000001035"/>
    </source>
</evidence>
<reference evidence="2 3" key="1">
    <citation type="journal article" date="2009" name="J. Bacteriol.">
        <title>The genome of Burkholderia cenocepacia J2315, an epidemic pathogen of cystic fibrosis patients.</title>
        <authorList>
            <person name="Holden M.T."/>
            <person name="Seth-Smith H.M."/>
            <person name="Crossman L.C."/>
            <person name="Sebaihia M."/>
            <person name="Bentley S.D."/>
            <person name="Cerdeno-Tarraga A.M."/>
            <person name="Thomson N.R."/>
            <person name="Bason N."/>
            <person name="Quail M.A."/>
            <person name="Sharp S."/>
            <person name="Cherevach I."/>
            <person name="Churcher C."/>
            <person name="Goodhead I."/>
            <person name="Hauser H."/>
            <person name="Holroyd N."/>
            <person name="Mungall K."/>
            <person name="Scott P."/>
            <person name="Walker D."/>
            <person name="White B."/>
            <person name="Rose H."/>
            <person name="Iversen P."/>
            <person name="Mil-Homens D."/>
            <person name="Rocha E.P."/>
            <person name="Fialho A.M."/>
            <person name="Baldwin A."/>
            <person name="Dowson C."/>
            <person name="Barrell B.G."/>
            <person name="Govan J.R."/>
            <person name="Vandamme P."/>
            <person name="Hart C.A."/>
            <person name="Mahenthiralingam E."/>
            <person name="Parkhill J."/>
        </authorList>
    </citation>
    <scope>NUCLEOTIDE SEQUENCE [LARGE SCALE GENOMIC DNA]</scope>
    <source>
        <strain evidence="3">ATCC BAA-245 / DSM 16553 / LMG 16656 / NCTC 13227 / J2315 / CF5610</strain>
    </source>
</reference>
<dbReference type="GO" id="GO:0003677">
    <property type="term" value="F:DNA binding"/>
    <property type="evidence" value="ECO:0007669"/>
    <property type="project" value="UniProtKB-KW"/>
</dbReference>
<dbReference type="AlphaFoldDB" id="B4EFR0"/>